<dbReference type="SUPFAM" id="SSF50249">
    <property type="entry name" value="Nucleic acid-binding proteins"/>
    <property type="match status" value="1"/>
</dbReference>
<comment type="function">
    <text evidence="6">The RuvA-RuvB-RuvC complex processes Holliday junction (HJ) DNA during genetic recombination and DNA repair, while the RuvA-RuvB complex plays an important role in the rescue of blocked DNA replication forks via replication fork reversal (RFR). RuvA specifically binds to HJ cruciform DNA, conferring on it an open structure. The RuvB hexamer acts as an ATP-dependent pump, pulling dsDNA into and through the RuvAB complex. HJ branch migration allows RuvC to scan DNA until it finds its consensus sequence, where it cleaves and resolves the cruciform DNA.</text>
</comment>
<dbReference type="NCBIfam" id="TIGR00084">
    <property type="entry name" value="ruvA"/>
    <property type="match status" value="1"/>
</dbReference>
<keyword evidence="1 6" id="KW-0963">Cytoplasm</keyword>
<feature type="region of interest" description="Domain I" evidence="6">
    <location>
        <begin position="1"/>
        <end position="64"/>
    </location>
</feature>
<dbReference type="Pfam" id="PF01330">
    <property type="entry name" value="RuvA_N"/>
    <property type="match status" value="1"/>
</dbReference>
<comment type="subunit">
    <text evidence="6">Homotetramer. Forms an RuvA(8)-RuvB(12)-Holliday junction (HJ) complex. HJ DNA is sandwiched between 2 RuvA tetramers; dsDNA enters through RuvA and exits via RuvB. An RuvB hexamer assembles on each DNA strand where it exits the tetramer. Each RuvB hexamer is contacted by two RuvA subunits (via domain III) on 2 adjacent RuvB subunits; this complex drives branch migration. In the full resolvosome a probable DNA-RuvA(4)-RuvB(12)-RuvC(2) complex forms which resolves the HJ.</text>
</comment>
<comment type="similarity">
    <text evidence="6">Belongs to the RuvA family.</text>
</comment>
<dbReference type="InterPro" id="IPR013849">
    <property type="entry name" value="DNA_helicase_Holl-junc_RuvA_I"/>
</dbReference>
<evidence type="ECO:0000259" key="7">
    <source>
        <dbReference type="Pfam" id="PF01330"/>
    </source>
</evidence>
<evidence type="ECO:0000313" key="9">
    <source>
        <dbReference type="EMBL" id="MCQ4839158.1"/>
    </source>
</evidence>
<evidence type="ECO:0000256" key="2">
    <source>
        <dbReference type="ARBA" id="ARBA00022763"/>
    </source>
</evidence>
<dbReference type="Pfam" id="PF14520">
    <property type="entry name" value="HHH_5"/>
    <property type="match status" value="1"/>
</dbReference>
<keyword evidence="2 6" id="KW-0227">DNA damage</keyword>
<comment type="domain">
    <text evidence="6">Has three domains with a flexible linker between the domains II and III and assumes an 'L' shape. Domain III is highly mobile and contacts RuvB.</text>
</comment>
<dbReference type="SUPFAM" id="SSF46929">
    <property type="entry name" value="DNA helicase RuvA subunit, C-terminal domain"/>
    <property type="match status" value="1"/>
</dbReference>
<dbReference type="Gene3D" id="1.10.8.10">
    <property type="entry name" value="DNA helicase RuvA subunit, C-terminal domain"/>
    <property type="match status" value="1"/>
</dbReference>
<name>A0ABT1RX33_9FIRM</name>
<evidence type="ECO:0000259" key="8">
    <source>
        <dbReference type="Pfam" id="PF07499"/>
    </source>
</evidence>
<evidence type="ECO:0000256" key="6">
    <source>
        <dbReference type="HAMAP-Rule" id="MF_00031"/>
    </source>
</evidence>
<dbReference type="Gene3D" id="2.40.50.140">
    <property type="entry name" value="Nucleic acid-binding proteins"/>
    <property type="match status" value="1"/>
</dbReference>
<sequence length="202" mass="21231">MFYSLTGKLIHTEPGMAVIDVGGVAFKCFTSMNTLRHLPRLMEKATLYTHLNVREDALDLFGFTTQAELNCFKLLTAISGVGPKVGVAILSELTPEDVAMAAAAGDSKRFARANGVGPKLAQRITLELKDKVKDFSGTSGWGEDLVQAGGVSASGNASQAVSALTTLGYSPSEAAAAVGKLDSSLPPEELIRLALKSFGGRR</sequence>
<feature type="domain" description="DNA helicase Holliday junction RuvA type" evidence="7">
    <location>
        <begin position="1"/>
        <end position="62"/>
    </location>
</feature>
<keyword evidence="3 6" id="KW-0238">DNA-binding</keyword>
<dbReference type="Pfam" id="PF07499">
    <property type="entry name" value="RuvA_C"/>
    <property type="match status" value="1"/>
</dbReference>
<feature type="region of interest" description="Domain III" evidence="6">
    <location>
        <begin position="153"/>
        <end position="202"/>
    </location>
</feature>
<keyword evidence="10" id="KW-1185">Reference proteome</keyword>
<evidence type="ECO:0000256" key="3">
    <source>
        <dbReference type="ARBA" id="ARBA00023125"/>
    </source>
</evidence>
<dbReference type="SUPFAM" id="SSF47781">
    <property type="entry name" value="RuvA domain 2-like"/>
    <property type="match status" value="1"/>
</dbReference>
<dbReference type="InterPro" id="IPR011114">
    <property type="entry name" value="RuvA_C"/>
</dbReference>
<keyword evidence="5 6" id="KW-0234">DNA repair</keyword>
<keyword evidence="4 6" id="KW-0233">DNA recombination</keyword>
<dbReference type="Gene3D" id="1.10.150.20">
    <property type="entry name" value="5' to 3' exonuclease, C-terminal subdomain"/>
    <property type="match status" value="1"/>
</dbReference>
<comment type="caution">
    <text evidence="9">The sequence shown here is derived from an EMBL/GenBank/DDBJ whole genome shotgun (WGS) entry which is preliminary data.</text>
</comment>
<evidence type="ECO:0000256" key="4">
    <source>
        <dbReference type="ARBA" id="ARBA00023172"/>
    </source>
</evidence>
<organism evidence="9 10">
    <name type="scientific">Neglectibacter timonensis</name>
    <dbReference type="NCBI Taxonomy" id="1776382"/>
    <lineage>
        <taxon>Bacteria</taxon>
        <taxon>Bacillati</taxon>
        <taxon>Bacillota</taxon>
        <taxon>Clostridia</taxon>
        <taxon>Eubacteriales</taxon>
        <taxon>Oscillospiraceae</taxon>
        <taxon>Neglectibacter</taxon>
    </lineage>
</organism>
<accession>A0ABT1RX33</accession>
<evidence type="ECO:0000256" key="5">
    <source>
        <dbReference type="ARBA" id="ARBA00023204"/>
    </source>
</evidence>
<dbReference type="InterPro" id="IPR000085">
    <property type="entry name" value="RuvA"/>
</dbReference>
<dbReference type="InterPro" id="IPR012340">
    <property type="entry name" value="NA-bd_OB-fold"/>
</dbReference>
<evidence type="ECO:0000313" key="10">
    <source>
        <dbReference type="Proteomes" id="UP001524473"/>
    </source>
</evidence>
<dbReference type="HAMAP" id="MF_00031">
    <property type="entry name" value="DNA_HJ_migration_RuvA"/>
    <property type="match status" value="1"/>
</dbReference>
<dbReference type="CDD" id="cd14332">
    <property type="entry name" value="UBA_RuvA_C"/>
    <property type="match status" value="1"/>
</dbReference>
<dbReference type="InterPro" id="IPR036267">
    <property type="entry name" value="RuvA_C_sf"/>
</dbReference>
<dbReference type="Proteomes" id="UP001524473">
    <property type="component" value="Unassembled WGS sequence"/>
</dbReference>
<dbReference type="InterPro" id="IPR010994">
    <property type="entry name" value="RuvA_2-like"/>
</dbReference>
<gene>
    <name evidence="6 9" type="primary">ruvA</name>
    <name evidence="9" type="ORF">NE695_04425</name>
</gene>
<reference evidence="9 10" key="1">
    <citation type="submission" date="2022-06" db="EMBL/GenBank/DDBJ databases">
        <title>Isolation of gut microbiota from human fecal samples.</title>
        <authorList>
            <person name="Pamer E.G."/>
            <person name="Barat B."/>
            <person name="Waligurski E."/>
            <person name="Medina S."/>
            <person name="Paddock L."/>
            <person name="Mostad J."/>
        </authorList>
    </citation>
    <scope>NUCLEOTIDE SEQUENCE [LARGE SCALE GENOMIC DNA]</scope>
    <source>
        <strain evidence="9 10">DFI.9.73</strain>
    </source>
</reference>
<proteinExistence type="inferred from homology"/>
<evidence type="ECO:0000256" key="1">
    <source>
        <dbReference type="ARBA" id="ARBA00022490"/>
    </source>
</evidence>
<protein>
    <recommendedName>
        <fullName evidence="6">Holliday junction branch migration complex subunit RuvA</fullName>
    </recommendedName>
</protein>
<comment type="subcellular location">
    <subcellularLocation>
        <location evidence="6">Cytoplasm</location>
    </subcellularLocation>
</comment>
<feature type="domain" description="Holliday junction DNA helicase RuvA C-terminal" evidence="8">
    <location>
        <begin position="157"/>
        <end position="196"/>
    </location>
</feature>
<dbReference type="EMBL" id="JANFZH010000007">
    <property type="protein sequence ID" value="MCQ4839158.1"/>
    <property type="molecule type" value="Genomic_DNA"/>
</dbReference>
<comment type="caution">
    <text evidence="6">Lacks conserved residue(s) required for the propagation of feature annotation.</text>
</comment>